<sequence length="48" mass="5671">MMLTVAHKINRKRWDRGKPWKRTTIAQLRTAERRVIAKERAVKAIIGD</sequence>
<keyword evidence="2" id="KW-1185">Reference proteome</keyword>
<proteinExistence type="predicted"/>
<comment type="caution">
    <text evidence="1">The sequence shown here is derived from an EMBL/GenBank/DDBJ whole genome shotgun (WGS) entry which is preliminary data.</text>
</comment>
<organism evidence="1 2">
    <name type="scientific">Sphingobium olei</name>
    <dbReference type="NCBI Taxonomy" id="420955"/>
    <lineage>
        <taxon>Bacteria</taxon>
        <taxon>Pseudomonadati</taxon>
        <taxon>Pseudomonadota</taxon>
        <taxon>Alphaproteobacteria</taxon>
        <taxon>Sphingomonadales</taxon>
        <taxon>Sphingomonadaceae</taxon>
        <taxon>Sphingobium</taxon>
    </lineage>
</organism>
<gene>
    <name evidence="1" type="ORF">ACFQ24_06880</name>
</gene>
<evidence type="ECO:0000313" key="2">
    <source>
        <dbReference type="Proteomes" id="UP001597203"/>
    </source>
</evidence>
<name>A0ABW3NZ75_9SPHN</name>
<reference evidence="2" key="1">
    <citation type="journal article" date="2019" name="Int. J. Syst. Evol. Microbiol.">
        <title>The Global Catalogue of Microorganisms (GCM) 10K type strain sequencing project: providing services to taxonomists for standard genome sequencing and annotation.</title>
        <authorList>
            <consortium name="The Broad Institute Genomics Platform"/>
            <consortium name="The Broad Institute Genome Sequencing Center for Infectious Disease"/>
            <person name="Wu L."/>
            <person name="Ma J."/>
        </authorList>
    </citation>
    <scope>NUCLEOTIDE SEQUENCE [LARGE SCALE GENOMIC DNA]</scope>
    <source>
        <strain evidence="2">CCUG 54329</strain>
    </source>
</reference>
<accession>A0ABW3NZ75</accession>
<dbReference type="RefSeq" id="WP_380909981.1">
    <property type="nucleotide sequence ID" value="NZ_JBHTLS010000106.1"/>
</dbReference>
<evidence type="ECO:0000313" key="1">
    <source>
        <dbReference type="EMBL" id="MFD1104595.1"/>
    </source>
</evidence>
<protein>
    <recommendedName>
        <fullName evidence="3">Integrase</fullName>
    </recommendedName>
</protein>
<evidence type="ECO:0008006" key="3">
    <source>
        <dbReference type="Google" id="ProtNLM"/>
    </source>
</evidence>
<dbReference type="EMBL" id="JBHTLS010000106">
    <property type="protein sequence ID" value="MFD1104595.1"/>
    <property type="molecule type" value="Genomic_DNA"/>
</dbReference>
<dbReference type="Proteomes" id="UP001597203">
    <property type="component" value="Unassembled WGS sequence"/>
</dbReference>